<comment type="caution">
    <text evidence="6">The sequence shown here is derived from an EMBL/GenBank/DDBJ whole genome shotgun (WGS) entry which is preliminary data.</text>
</comment>
<dbReference type="GO" id="GO:0005509">
    <property type="term" value="F:calcium ion binding"/>
    <property type="evidence" value="ECO:0007669"/>
    <property type="project" value="InterPro"/>
</dbReference>
<reference evidence="6" key="1">
    <citation type="submission" date="2022-11" db="EMBL/GenBank/DDBJ databases">
        <authorList>
            <person name="Hyden B.L."/>
            <person name="Feng K."/>
            <person name="Yates T."/>
            <person name="Jawdy S."/>
            <person name="Smart L.B."/>
            <person name="Muchero W."/>
        </authorList>
    </citation>
    <scope>NUCLEOTIDE SEQUENCE</scope>
    <source>
        <tissue evidence="6">Shoot tip</tissue>
    </source>
</reference>
<dbReference type="SMART" id="SM00054">
    <property type="entry name" value="EFh"/>
    <property type="match status" value="3"/>
</dbReference>
<dbReference type="InterPro" id="IPR039647">
    <property type="entry name" value="EF_hand_pair_protein_CML-like"/>
</dbReference>
<evidence type="ECO:0000256" key="4">
    <source>
        <dbReference type="SAM" id="Phobius"/>
    </source>
</evidence>
<proteinExistence type="predicted"/>
<feature type="domain" description="EF-hand" evidence="5">
    <location>
        <begin position="38"/>
        <end position="73"/>
    </location>
</feature>
<evidence type="ECO:0000256" key="2">
    <source>
        <dbReference type="ARBA" id="ARBA00022737"/>
    </source>
</evidence>
<dbReference type="InterPro" id="IPR018247">
    <property type="entry name" value="EF_Hand_1_Ca_BS"/>
</dbReference>
<dbReference type="SUPFAM" id="SSF47473">
    <property type="entry name" value="EF-hand"/>
    <property type="match status" value="1"/>
</dbReference>
<evidence type="ECO:0000313" key="6">
    <source>
        <dbReference type="EMBL" id="KAJ6776928.1"/>
    </source>
</evidence>
<dbReference type="PANTHER" id="PTHR10891">
    <property type="entry name" value="EF-HAND CALCIUM-BINDING DOMAIN CONTAINING PROTEIN"/>
    <property type="match status" value="1"/>
</dbReference>
<keyword evidence="4" id="KW-1133">Transmembrane helix</keyword>
<reference evidence="6" key="2">
    <citation type="journal article" date="2023" name="Int. J. Mol. Sci.">
        <title>De Novo Assembly and Annotation of 11 Diverse Shrub Willow (Salix) Genomes Reveals Novel Gene Organization in Sex-Linked Regions.</title>
        <authorList>
            <person name="Hyden B."/>
            <person name="Feng K."/>
            <person name="Yates T.B."/>
            <person name="Jawdy S."/>
            <person name="Cereghino C."/>
            <person name="Smart L.B."/>
            <person name="Muchero W."/>
        </authorList>
    </citation>
    <scope>NUCLEOTIDE SEQUENCE</scope>
    <source>
        <tissue evidence="6">Shoot tip</tissue>
    </source>
</reference>
<keyword evidence="1" id="KW-0479">Metal-binding</keyword>
<keyword evidence="4" id="KW-0812">Transmembrane</keyword>
<keyword evidence="2" id="KW-0677">Repeat</keyword>
<feature type="transmembrane region" description="Helical" evidence="4">
    <location>
        <begin position="222"/>
        <end position="241"/>
    </location>
</feature>
<dbReference type="PROSITE" id="PS50222">
    <property type="entry name" value="EF_HAND_2"/>
    <property type="match status" value="3"/>
</dbReference>
<keyword evidence="3" id="KW-0106">Calcium</keyword>
<dbReference type="PROSITE" id="PS00018">
    <property type="entry name" value="EF_HAND_1"/>
    <property type="match status" value="1"/>
</dbReference>
<accession>A0A9Q0X1W8</accession>
<evidence type="ECO:0000313" key="7">
    <source>
        <dbReference type="Proteomes" id="UP001151752"/>
    </source>
</evidence>
<feature type="domain" description="EF-hand" evidence="5">
    <location>
        <begin position="74"/>
        <end position="109"/>
    </location>
</feature>
<dbReference type="AlphaFoldDB" id="A0A9Q0X1W8"/>
<evidence type="ECO:0000256" key="3">
    <source>
        <dbReference type="ARBA" id="ARBA00022837"/>
    </source>
</evidence>
<name>A0A9Q0X1W8_9ROSI</name>
<gene>
    <name evidence="6" type="ORF">OIU74_000993</name>
</gene>
<dbReference type="InterPro" id="IPR011992">
    <property type="entry name" value="EF-hand-dom_pair"/>
</dbReference>
<feature type="domain" description="EF-hand" evidence="5">
    <location>
        <begin position="2"/>
        <end position="37"/>
    </location>
</feature>
<dbReference type="InterPro" id="IPR002048">
    <property type="entry name" value="EF_hand_dom"/>
</dbReference>
<dbReference type="CDD" id="cd00051">
    <property type="entry name" value="EFh"/>
    <property type="match status" value="1"/>
</dbReference>
<feature type="transmembrane region" description="Helical" evidence="4">
    <location>
        <begin position="182"/>
        <end position="202"/>
    </location>
</feature>
<organism evidence="6 7">
    <name type="scientific">Salix koriyanagi</name>
    <dbReference type="NCBI Taxonomy" id="2511006"/>
    <lineage>
        <taxon>Eukaryota</taxon>
        <taxon>Viridiplantae</taxon>
        <taxon>Streptophyta</taxon>
        <taxon>Embryophyta</taxon>
        <taxon>Tracheophyta</taxon>
        <taxon>Spermatophyta</taxon>
        <taxon>Magnoliopsida</taxon>
        <taxon>eudicotyledons</taxon>
        <taxon>Gunneridae</taxon>
        <taxon>Pentapetalae</taxon>
        <taxon>rosids</taxon>
        <taxon>fabids</taxon>
        <taxon>Malpighiales</taxon>
        <taxon>Salicaceae</taxon>
        <taxon>Saliceae</taxon>
        <taxon>Salix</taxon>
    </lineage>
</organism>
<protein>
    <submittedName>
        <fullName evidence="6">EF HAND CALCIUM-BINDING FAMILY PROTEIN</fullName>
    </submittedName>
</protein>
<dbReference type="Proteomes" id="UP001151752">
    <property type="component" value="Chromosome 16"/>
</dbReference>
<dbReference type="EMBL" id="JAPFFM010000001">
    <property type="protein sequence ID" value="KAJ6776928.1"/>
    <property type="molecule type" value="Genomic_DNA"/>
</dbReference>
<keyword evidence="4" id="KW-0472">Membrane</keyword>
<sequence>MSKWQQYERVFSHIDENGDGRISPSELQQCVRKMGGELSAMDAETTIKFLDLDEDGSVKLEDFVKFVEGGEEEERERDLKEAFKMYEMEESCCITPKSLKRMLSRLAMKEQRRPVDIGPLSDPTMKPKQPRTPRAAPYLSPFHVYCSLLSAIEAEPSSNFSATGNIKASSISFQSQRSMMKIHSWAIFLNFINSLRLLAYILRSSSLYSNLFSVSNDACCGLMTAFSLNFIFQPFVARFLIDSGSILKS</sequence>
<dbReference type="Pfam" id="PF13499">
    <property type="entry name" value="EF-hand_7"/>
    <property type="match status" value="1"/>
</dbReference>
<evidence type="ECO:0000256" key="1">
    <source>
        <dbReference type="ARBA" id="ARBA00022723"/>
    </source>
</evidence>
<evidence type="ECO:0000259" key="5">
    <source>
        <dbReference type="PROSITE" id="PS50222"/>
    </source>
</evidence>
<dbReference type="Gene3D" id="1.10.238.10">
    <property type="entry name" value="EF-hand"/>
    <property type="match status" value="1"/>
</dbReference>
<keyword evidence="7" id="KW-1185">Reference proteome</keyword>